<evidence type="ECO:0000256" key="1">
    <source>
        <dbReference type="ARBA" id="ARBA00022630"/>
    </source>
</evidence>
<evidence type="ECO:0000313" key="4">
    <source>
        <dbReference type="EMBL" id="KOS20290.1"/>
    </source>
</evidence>
<dbReference type="PANTHER" id="PTHR32332:SF34">
    <property type="entry name" value="2-NITROPROPANE DIOXYGENASE FAMILY, PUTATIVE-RELATED"/>
    <property type="match status" value="1"/>
</dbReference>
<evidence type="ECO:0000256" key="3">
    <source>
        <dbReference type="ARBA" id="ARBA00023002"/>
    </source>
</evidence>
<dbReference type="CDD" id="cd04730">
    <property type="entry name" value="NPD_like"/>
    <property type="match status" value="1"/>
</dbReference>
<proteinExistence type="predicted"/>
<name>A0A0M8N5D4_ESCWE</name>
<keyword evidence="4" id="KW-0503">Monooxygenase</keyword>
<dbReference type="GO" id="GO:0018580">
    <property type="term" value="F:nitronate monooxygenase activity"/>
    <property type="evidence" value="ECO:0007669"/>
    <property type="project" value="InterPro"/>
</dbReference>
<reference evidence="4 5" key="1">
    <citation type="submission" date="2015-07" db="EMBL/GenBank/DDBJ databases">
        <title>The genome of the fungus Escovopsis weberi, a specialized disease agent of ant agriculture.</title>
        <authorList>
            <person name="de Man T.J."/>
            <person name="Stajich J.E."/>
            <person name="Kubicek C.P."/>
            <person name="Chenthamara K."/>
            <person name="Atanasova L."/>
            <person name="Druzhinina I.S."/>
            <person name="Birnbaum S."/>
            <person name="Barribeau S.M."/>
            <person name="Teiling C."/>
            <person name="Suen G."/>
            <person name="Currie C."/>
            <person name="Gerardo N.M."/>
        </authorList>
    </citation>
    <scope>NUCLEOTIDE SEQUENCE [LARGE SCALE GENOMIC DNA]</scope>
</reference>
<keyword evidence="2" id="KW-0288">FMN</keyword>
<dbReference type="PANTHER" id="PTHR32332">
    <property type="entry name" value="2-NITROPROPANE DIOXYGENASE"/>
    <property type="match status" value="1"/>
</dbReference>
<dbReference type="STRING" id="150374.A0A0M8N5D4"/>
<sequence>MAFAASPQLAVEVTKARGLGFLASIFDMSPGSPQLDALDAELAACRALLCLPADSPLPIGMGILTVDASATHFAQTVLPLIRRHRPAALWLFAPRAALAPHAGIVRAVRALAEQGGGGAPRVFVQVGNATAAREALRDGADVLVCQGVDAGGHQFRSGMGAVALLREVRALLGGCEAGNGGDVAVGGSREEGRGVSVLAAGGIADGAGLAAAVTAGAEGVVLGTRFAVARESVYPEFRKQQILGARDGGSATLKSTFHDQIGNWRMFWGEAYDGRAMRGALHEKHLGGASLDECRRALSEDYDEEAAKRAINTWAGTAVGIINESQPAGEIVRQLRDEARRAIRRAAQLPWV</sequence>
<evidence type="ECO:0000313" key="5">
    <source>
        <dbReference type="Proteomes" id="UP000053831"/>
    </source>
</evidence>
<accession>A0A0M8N5D4</accession>
<dbReference type="Proteomes" id="UP000053831">
    <property type="component" value="Unassembled WGS sequence"/>
</dbReference>
<dbReference type="AlphaFoldDB" id="A0A0M8N5D4"/>
<dbReference type="Pfam" id="PF03060">
    <property type="entry name" value="NMO"/>
    <property type="match status" value="1"/>
</dbReference>
<gene>
    <name evidence="4" type="ORF">ESCO_006271</name>
</gene>
<protein>
    <submittedName>
        <fullName evidence="4">Nitronate monooxygenase</fullName>
    </submittedName>
</protein>
<evidence type="ECO:0000256" key="2">
    <source>
        <dbReference type="ARBA" id="ARBA00022643"/>
    </source>
</evidence>
<dbReference type="InterPro" id="IPR013785">
    <property type="entry name" value="Aldolase_TIM"/>
</dbReference>
<organism evidence="4 5">
    <name type="scientific">Escovopsis weberi</name>
    <dbReference type="NCBI Taxonomy" id="150374"/>
    <lineage>
        <taxon>Eukaryota</taxon>
        <taxon>Fungi</taxon>
        <taxon>Dikarya</taxon>
        <taxon>Ascomycota</taxon>
        <taxon>Pezizomycotina</taxon>
        <taxon>Sordariomycetes</taxon>
        <taxon>Hypocreomycetidae</taxon>
        <taxon>Hypocreales</taxon>
        <taxon>Hypocreaceae</taxon>
        <taxon>Escovopsis</taxon>
    </lineage>
</organism>
<keyword evidence="1" id="KW-0285">Flavoprotein</keyword>
<comment type="caution">
    <text evidence="4">The sequence shown here is derived from an EMBL/GenBank/DDBJ whole genome shotgun (WGS) entry which is preliminary data.</text>
</comment>
<dbReference type="InterPro" id="IPR004136">
    <property type="entry name" value="NMO"/>
</dbReference>
<dbReference type="OrthoDB" id="2349068at2759"/>
<dbReference type="EMBL" id="LGSR01000018">
    <property type="protein sequence ID" value="KOS20290.1"/>
    <property type="molecule type" value="Genomic_DNA"/>
</dbReference>
<keyword evidence="5" id="KW-1185">Reference proteome</keyword>
<dbReference type="Gene3D" id="3.20.20.70">
    <property type="entry name" value="Aldolase class I"/>
    <property type="match status" value="1"/>
</dbReference>
<keyword evidence="3" id="KW-0560">Oxidoreductase</keyword>
<dbReference type="SUPFAM" id="SSF51412">
    <property type="entry name" value="Inosine monophosphate dehydrogenase (IMPDH)"/>
    <property type="match status" value="1"/>
</dbReference>